<comment type="catalytic activity">
    <reaction evidence="4">
        <text>N(1)-(5-phospho-beta-D-ribosyl)glycinamide + (6R)-10-formyltetrahydrofolate = N(2)-formyl-N(1)-(5-phospho-beta-D-ribosyl)glycinamide + (6S)-5,6,7,8-tetrahydrofolate + H(+)</text>
        <dbReference type="Rhea" id="RHEA:15053"/>
        <dbReference type="ChEBI" id="CHEBI:15378"/>
        <dbReference type="ChEBI" id="CHEBI:57453"/>
        <dbReference type="ChEBI" id="CHEBI:143788"/>
        <dbReference type="ChEBI" id="CHEBI:147286"/>
        <dbReference type="ChEBI" id="CHEBI:195366"/>
        <dbReference type="EC" id="2.1.2.2"/>
    </reaction>
</comment>
<proteinExistence type="inferred from homology"/>
<evidence type="ECO:0000256" key="2">
    <source>
        <dbReference type="ARBA" id="ARBA00022679"/>
    </source>
</evidence>
<evidence type="ECO:0000256" key="1">
    <source>
        <dbReference type="ARBA" id="ARBA00005054"/>
    </source>
</evidence>
<dbReference type="EC" id="2.1.2.2" evidence="4"/>
<accession>A0A518DGP1</accession>
<keyword evidence="7" id="KW-1185">Reference proteome</keyword>
<comment type="pathway">
    <text evidence="1 4">Purine metabolism; IMP biosynthesis via de novo pathway; N(2)-formyl-N(1)-(5-phospho-D-ribosyl)glycinamide from N(1)-(5-phospho-D-ribosyl)glycinamide (10-formyl THF route): step 1/1.</text>
</comment>
<gene>
    <name evidence="4 6" type="primary">purN</name>
    <name evidence="6" type="ORF">Pla175_40480</name>
</gene>
<evidence type="ECO:0000256" key="4">
    <source>
        <dbReference type="HAMAP-Rule" id="MF_01930"/>
    </source>
</evidence>
<dbReference type="GO" id="GO:0004644">
    <property type="term" value="F:phosphoribosylglycinamide formyltransferase activity"/>
    <property type="evidence" value="ECO:0007669"/>
    <property type="project" value="UniProtKB-UniRule"/>
</dbReference>
<dbReference type="SUPFAM" id="SSF53328">
    <property type="entry name" value="Formyltransferase"/>
    <property type="match status" value="1"/>
</dbReference>
<dbReference type="AlphaFoldDB" id="A0A518DGP1"/>
<dbReference type="Proteomes" id="UP000317429">
    <property type="component" value="Chromosome"/>
</dbReference>
<dbReference type="EMBL" id="CP036291">
    <property type="protein sequence ID" value="QDU90639.1"/>
    <property type="molecule type" value="Genomic_DNA"/>
</dbReference>
<feature type="binding site" evidence="4">
    <location>
        <position position="110"/>
    </location>
    <ligand>
        <name>(6R)-10-formyltetrahydrofolate</name>
        <dbReference type="ChEBI" id="CHEBI:195366"/>
    </ligand>
</feature>
<dbReference type="GO" id="GO:0006189">
    <property type="term" value="P:'de novo' IMP biosynthetic process"/>
    <property type="evidence" value="ECO:0007669"/>
    <property type="project" value="UniProtKB-UniRule"/>
</dbReference>
<dbReference type="PANTHER" id="PTHR43369:SF2">
    <property type="entry name" value="PHOSPHORIBOSYLGLYCINAMIDE FORMYLTRANSFERASE"/>
    <property type="match status" value="1"/>
</dbReference>
<dbReference type="InterPro" id="IPR002376">
    <property type="entry name" value="Formyl_transf_N"/>
</dbReference>
<dbReference type="Gene3D" id="3.40.50.170">
    <property type="entry name" value="Formyl transferase, N-terminal domain"/>
    <property type="match status" value="1"/>
</dbReference>
<feature type="site" description="Raises pKa of active site His" evidence="4">
    <location>
        <position position="153"/>
    </location>
</feature>
<keyword evidence="2 4" id="KW-0808">Transferase</keyword>
<reference evidence="6 7" key="1">
    <citation type="submission" date="2019-02" db="EMBL/GenBank/DDBJ databases">
        <title>Deep-cultivation of Planctomycetes and their phenomic and genomic characterization uncovers novel biology.</title>
        <authorList>
            <person name="Wiegand S."/>
            <person name="Jogler M."/>
            <person name="Boedeker C."/>
            <person name="Pinto D."/>
            <person name="Vollmers J."/>
            <person name="Rivas-Marin E."/>
            <person name="Kohn T."/>
            <person name="Peeters S.H."/>
            <person name="Heuer A."/>
            <person name="Rast P."/>
            <person name="Oberbeckmann S."/>
            <person name="Bunk B."/>
            <person name="Jeske O."/>
            <person name="Meyerdierks A."/>
            <person name="Storesund J.E."/>
            <person name="Kallscheuer N."/>
            <person name="Luecker S."/>
            <person name="Lage O.M."/>
            <person name="Pohl T."/>
            <person name="Merkel B.J."/>
            <person name="Hornburger P."/>
            <person name="Mueller R.-W."/>
            <person name="Bruemmer F."/>
            <person name="Labrenz M."/>
            <person name="Spormann A.M."/>
            <person name="Op den Camp H."/>
            <person name="Overmann J."/>
            <person name="Amann R."/>
            <person name="Jetten M.S.M."/>
            <person name="Mascher T."/>
            <person name="Medema M.H."/>
            <person name="Devos D.P."/>
            <person name="Kaster A.-K."/>
            <person name="Ovreas L."/>
            <person name="Rohde M."/>
            <person name="Galperin M.Y."/>
            <person name="Jogler C."/>
        </authorList>
    </citation>
    <scope>NUCLEOTIDE SEQUENCE [LARGE SCALE GENOMIC DNA]</scope>
    <source>
        <strain evidence="6 7">Pla175</strain>
    </source>
</reference>
<comment type="similarity">
    <text evidence="4">Belongs to the GART family.</text>
</comment>
<evidence type="ECO:0000313" key="6">
    <source>
        <dbReference type="EMBL" id="QDU90639.1"/>
    </source>
</evidence>
<dbReference type="HAMAP" id="MF_01930">
    <property type="entry name" value="PurN"/>
    <property type="match status" value="1"/>
</dbReference>
<name>A0A518DGP1_9BACT</name>
<organism evidence="6 7">
    <name type="scientific">Pirellulimonas nuda</name>
    <dbReference type="NCBI Taxonomy" id="2528009"/>
    <lineage>
        <taxon>Bacteria</taxon>
        <taxon>Pseudomonadati</taxon>
        <taxon>Planctomycetota</taxon>
        <taxon>Planctomycetia</taxon>
        <taxon>Pirellulales</taxon>
        <taxon>Lacipirellulaceae</taxon>
        <taxon>Pirellulimonas</taxon>
    </lineage>
</organism>
<dbReference type="UniPathway" id="UPA00074">
    <property type="reaction ID" value="UER00126"/>
</dbReference>
<comment type="caution">
    <text evidence="4">Lacks conserved residue(s) required for the propagation of feature annotation.</text>
</comment>
<dbReference type="NCBIfam" id="TIGR00639">
    <property type="entry name" value="PurN"/>
    <property type="match status" value="1"/>
</dbReference>
<sequence>MTDRHPLPIAVLISGAGRSLKNLLDLVAAGKVPVDVRLVISSSASAGGLQIAEQAGVPTSVVNRSDYDSHDAYGAGIFSRCRTAGVELVVMAGFLKFAPVPDDFAGKVVNIHPSLLPAFGGQGMYGERVHQAVLDYGAKVTGVTIHFVDNEYDQGPIIWQQPVPVFDDDTAESLAARVFETEKEAYPHVLRMLAGGRVKLDGRRVTMTSPRRRAASEIDE</sequence>
<dbReference type="RefSeq" id="WP_145289542.1">
    <property type="nucleotide sequence ID" value="NZ_CP036291.1"/>
</dbReference>
<dbReference type="KEGG" id="pnd:Pla175_40480"/>
<feature type="active site" description="Proton donor" evidence="4">
    <location>
        <position position="112"/>
    </location>
</feature>
<dbReference type="OrthoDB" id="9806170at2"/>
<dbReference type="CDD" id="cd08645">
    <property type="entry name" value="FMT_core_GART"/>
    <property type="match status" value="1"/>
</dbReference>
<dbReference type="GO" id="GO:0005829">
    <property type="term" value="C:cytosol"/>
    <property type="evidence" value="ECO:0007669"/>
    <property type="project" value="TreeGrafter"/>
</dbReference>
<dbReference type="InterPro" id="IPR004607">
    <property type="entry name" value="GART"/>
</dbReference>
<protein>
    <recommendedName>
        <fullName evidence="4">Phosphoribosylglycinamide formyltransferase</fullName>
        <ecNumber evidence="4">2.1.2.2</ecNumber>
    </recommendedName>
    <alternativeName>
        <fullName evidence="4">5'-phosphoribosylglycinamide transformylase</fullName>
    </alternativeName>
    <alternativeName>
        <fullName evidence="4">GAR transformylase</fullName>
        <shortName evidence="4">GART</shortName>
    </alternativeName>
</protein>
<dbReference type="Pfam" id="PF00551">
    <property type="entry name" value="Formyl_trans_N"/>
    <property type="match status" value="1"/>
</dbReference>
<evidence type="ECO:0000256" key="3">
    <source>
        <dbReference type="ARBA" id="ARBA00022755"/>
    </source>
</evidence>
<keyword evidence="3 4" id="KW-0658">Purine biosynthesis</keyword>
<evidence type="ECO:0000313" key="7">
    <source>
        <dbReference type="Proteomes" id="UP000317429"/>
    </source>
</evidence>
<comment type="function">
    <text evidence="4">Catalyzes the transfer of a formyl group from 10-formyltetrahydrofolate to 5-phospho-ribosyl-glycinamide (GAR), producing 5-phospho-ribosyl-N-formylglycinamide (FGAR) and tetrahydrofolate.</text>
</comment>
<dbReference type="InterPro" id="IPR036477">
    <property type="entry name" value="Formyl_transf_N_sf"/>
</dbReference>
<dbReference type="PANTHER" id="PTHR43369">
    <property type="entry name" value="PHOSPHORIBOSYLGLYCINAMIDE FORMYLTRANSFERASE"/>
    <property type="match status" value="1"/>
</dbReference>
<feature type="domain" description="Formyl transferase N-terminal" evidence="5">
    <location>
        <begin position="9"/>
        <end position="190"/>
    </location>
</feature>
<evidence type="ECO:0000259" key="5">
    <source>
        <dbReference type="Pfam" id="PF00551"/>
    </source>
</evidence>